<sequence>MKSLPLLLRSFSLSMLSCLRNGGRLSSSTKWPKALSTSGFMTAAGIGPGEFYIRYVAKELANAFHEGWLAYLKELDTPTDHLAWATTKPSVAYLDPSPAR</sequence>
<name>A0A7J0DTN4_9ERIC</name>
<evidence type="ECO:0000313" key="3">
    <source>
        <dbReference type="Proteomes" id="UP000585474"/>
    </source>
</evidence>
<keyword evidence="1" id="KW-0732">Signal</keyword>
<dbReference type="Proteomes" id="UP000585474">
    <property type="component" value="Unassembled WGS sequence"/>
</dbReference>
<feature type="signal peptide" evidence="1">
    <location>
        <begin position="1"/>
        <end position="18"/>
    </location>
</feature>
<accession>A0A7J0DTN4</accession>
<gene>
    <name evidence="2" type="ORF">Acr_00g0074320</name>
</gene>
<organism evidence="2 3">
    <name type="scientific">Actinidia rufa</name>
    <dbReference type="NCBI Taxonomy" id="165716"/>
    <lineage>
        <taxon>Eukaryota</taxon>
        <taxon>Viridiplantae</taxon>
        <taxon>Streptophyta</taxon>
        <taxon>Embryophyta</taxon>
        <taxon>Tracheophyta</taxon>
        <taxon>Spermatophyta</taxon>
        <taxon>Magnoliopsida</taxon>
        <taxon>eudicotyledons</taxon>
        <taxon>Gunneridae</taxon>
        <taxon>Pentapetalae</taxon>
        <taxon>asterids</taxon>
        <taxon>Ericales</taxon>
        <taxon>Actinidiaceae</taxon>
        <taxon>Actinidia</taxon>
    </lineage>
</organism>
<reference evidence="3" key="1">
    <citation type="submission" date="2019-07" db="EMBL/GenBank/DDBJ databases">
        <title>De Novo Assembly of kiwifruit Actinidia rufa.</title>
        <authorList>
            <person name="Sugita-Konishi S."/>
            <person name="Sato K."/>
            <person name="Mori E."/>
            <person name="Abe Y."/>
            <person name="Kisaki G."/>
            <person name="Hamano K."/>
            <person name="Suezawa K."/>
            <person name="Otani M."/>
            <person name="Fukuda T."/>
            <person name="Manabe T."/>
            <person name="Gomi K."/>
            <person name="Tabuchi M."/>
            <person name="Akimitsu K."/>
            <person name="Kataoka I."/>
        </authorList>
    </citation>
    <scope>NUCLEOTIDE SEQUENCE [LARGE SCALE GENOMIC DNA]</scope>
    <source>
        <strain evidence="3">cv. Fuchu</strain>
    </source>
</reference>
<dbReference type="AlphaFoldDB" id="A0A7J0DTN4"/>
<keyword evidence="3" id="KW-1185">Reference proteome</keyword>
<protein>
    <submittedName>
        <fullName evidence="2">Uncharacterized protein</fullName>
    </submittedName>
</protein>
<evidence type="ECO:0000256" key="1">
    <source>
        <dbReference type="SAM" id="SignalP"/>
    </source>
</evidence>
<proteinExistence type="predicted"/>
<feature type="chain" id="PRO_5029673745" evidence="1">
    <location>
        <begin position="19"/>
        <end position="100"/>
    </location>
</feature>
<dbReference type="EMBL" id="BJWL01000376">
    <property type="protein sequence ID" value="GFS41437.1"/>
    <property type="molecule type" value="Genomic_DNA"/>
</dbReference>
<comment type="caution">
    <text evidence="2">The sequence shown here is derived from an EMBL/GenBank/DDBJ whole genome shotgun (WGS) entry which is preliminary data.</text>
</comment>
<evidence type="ECO:0000313" key="2">
    <source>
        <dbReference type="EMBL" id="GFS41437.1"/>
    </source>
</evidence>